<dbReference type="AlphaFoldDB" id="A0A7W9MU34"/>
<dbReference type="Pfam" id="PF00480">
    <property type="entry name" value="ROK"/>
    <property type="match status" value="1"/>
</dbReference>
<proteinExistence type="inferred from homology"/>
<reference evidence="2 3" key="1">
    <citation type="submission" date="2020-08" db="EMBL/GenBank/DDBJ databases">
        <title>Sequencing the genomes of 1000 actinobacteria strains.</title>
        <authorList>
            <person name="Klenk H.-P."/>
        </authorList>
    </citation>
    <scope>NUCLEOTIDE SEQUENCE [LARGE SCALE GENOMIC DNA]</scope>
    <source>
        <strain evidence="2 3">DSM 28967</strain>
    </source>
</reference>
<dbReference type="InterPro" id="IPR036390">
    <property type="entry name" value="WH_DNA-bd_sf"/>
</dbReference>
<dbReference type="GO" id="GO:0016301">
    <property type="term" value="F:kinase activity"/>
    <property type="evidence" value="ECO:0007669"/>
    <property type="project" value="UniProtKB-KW"/>
</dbReference>
<keyword evidence="3" id="KW-1185">Reference proteome</keyword>
<organism evidence="2 3">
    <name type="scientific">Kribbella italica</name>
    <dbReference type="NCBI Taxonomy" id="1540520"/>
    <lineage>
        <taxon>Bacteria</taxon>
        <taxon>Bacillati</taxon>
        <taxon>Actinomycetota</taxon>
        <taxon>Actinomycetes</taxon>
        <taxon>Propionibacteriales</taxon>
        <taxon>Kribbellaceae</taxon>
        <taxon>Kribbella</taxon>
    </lineage>
</organism>
<dbReference type="EMBL" id="JACHMY010000001">
    <property type="protein sequence ID" value="MBB5835770.1"/>
    <property type="molecule type" value="Genomic_DNA"/>
</dbReference>
<dbReference type="Gene3D" id="3.30.420.40">
    <property type="match status" value="2"/>
</dbReference>
<dbReference type="InterPro" id="IPR036388">
    <property type="entry name" value="WH-like_DNA-bd_sf"/>
</dbReference>
<protein>
    <submittedName>
        <fullName evidence="2">Putative NBD/HSP70 family sugar kinase</fullName>
    </submittedName>
</protein>
<sequence>MNTRVPTMSADHTRSVILDHIRAAGRVSRVELARLSGLTPAAISMIVRKIMSDGLVLEAGTGEATGGKRRTLLAINSASRYAVGVCLDYERLTFVVTDLSGHLVGRLTVDGPRDTEPEDVLRTIGRQVTKLVRDLQVDPARVVGLGVASPGPLDSRQGILLGSQPTSAWTGLRLRDRLEALSGLPVLIDNDATCAALGEHWTSRRAADEKAVTATVYMADGIGCGILTDGRVFHGMSSNAGEIGHTSLDLNGPLCRCGGRGCVELYAGPAAVVGAARRLPELVSELQLDQADGRNDFRRIVKAAARGHDQCRQLLEKAASHLAVAVVTLTNILDLDEVHLSGPGFTDAGAIYARVIQDGLDQTSFLRSIHPTQVKISHLGTEAAALGAAALVLQHHITPHSVRPTPLDRTENAVAS</sequence>
<accession>A0A7W9MU34</accession>
<gene>
    <name evidence="2" type="ORF">HDA39_002504</name>
</gene>
<evidence type="ECO:0000256" key="1">
    <source>
        <dbReference type="ARBA" id="ARBA00006479"/>
    </source>
</evidence>
<dbReference type="SUPFAM" id="SSF46785">
    <property type="entry name" value="Winged helix' DNA-binding domain"/>
    <property type="match status" value="1"/>
</dbReference>
<dbReference type="SUPFAM" id="SSF53067">
    <property type="entry name" value="Actin-like ATPase domain"/>
    <property type="match status" value="1"/>
</dbReference>
<dbReference type="PROSITE" id="PS01125">
    <property type="entry name" value="ROK"/>
    <property type="match status" value="1"/>
</dbReference>
<comment type="caution">
    <text evidence="2">The sequence shown here is derived from an EMBL/GenBank/DDBJ whole genome shotgun (WGS) entry which is preliminary data.</text>
</comment>
<dbReference type="Proteomes" id="UP000549971">
    <property type="component" value="Unassembled WGS sequence"/>
</dbReference>
<name>A0A7W9MU34_9ACTN</name>
<dbReference type="RefSeq" id="WP_184795376.1">
    <property type="nucleotide sequence ID" value="NZ_JACHMY010000001.1"/>
</dbReference>
<keyword evidence="2" id="KW-0418">Kinase</keyword>
<evidence type="ECO:0000313" key="3">
    <source>
        <dbReference type="Proteomes" id="UP000549971"/>
    </source>
</evidence>
<evidence type="ECO:0000313" key="2">
    <source>
        <dbReference type="EMBL" id="MBB5835770.1"/>
    </source>
</evidence>
<keyword evidence="2" id="KW-0808">Transferase</keyword>
<dbReference type="InterPro" id="IPR043129">
    <property type="entry name" value="ATPase_NBD"/>
</dbReference>
<dbReference type="Gene3D" id="1.10.10.10">
    <property type="entry name" value="Winged helix-like DNA-binding domain superfamily/Winged helix DNA-binding domain"/>
    <property type="match status" value="1"/>
</dbReference>
<dbReference type="PANTHER" id="PTHR18964">
    <property type="entry name" value="ROK (REPRESSOR, ORF, KINASE) FAMILY"/>
    <property type="match status" value="1"/>
</dbReference>
<dbReference type="PANTHER" id="PTHR18964:SF149">
    <property type="entry name" value="BIFUNCTIONAL UDP-N-ACETYLGLUCOSAMINE 2-EPIMERASE_N-ACETYLMANNOSAMINE KINASE"/>
    <property type="match status" value="1"/>
</dbReference>
<comment type="similarity">
    <text evidence="1">Belongs to the ROK (NagC/XylR) family.</text>
</comment>
<dbReference type="InterPro" id="IPR049874">
    <property type="entry name" value="ROK_cs"/>
</dbReference>
<dbReference type="Pfam" id="PF13412">
    <property type="entry name" value="HTH_24"/>
    <property type="match status" value="1"/>
</dbReference>
<dbReference type="InterPro" id="IPR000600">
    <property type="entry name" value="ROK"/>
</dbReference>